<accession>A0A8S5PCG5</accession>
<dbReference type="InterPro" id="IPR036770">
    <property type="entry name" value="Ankyrin_rpt-contain_sf"/>
</dbReference>
<protein>
    <submittedName>
        <fullName evidence="1">Ankyrin repeat protein</fullName>
    </submittedName>
</protein>
<dbReference type="SMART" id="SM00248">
    <property type="entry name" value="ANK"/>
    <property type="match status" value="1"/>
</dbReference>
<sequence length="251" mass="29428">MQTFINDNQLFSFLLSKGINYKLYHYDASKDPNDSVQPPKQKFMEYFNNTFFWEKILKDRMSSVIHYITFFKKDKLSYNILAAFHDSEDIFLFDKLLKIVYDNAVRIKYDNVLERIIMNTIYDNNIDAFKAVVKFIEDNDKIDELFKSEDVKGFLLNEAAKNDNSEFAEFFLNNGVPGDSYDNMALSSAIKHGNYKVAKLLIKHGADINKRSKLNFMLIDRNDKNSSDENALNNDEYRLYLLESLNKEGEE</sequence>
<dbReference type="SUPFAM" id="SSF48403">
    <property type="entry name" value="Ankyrin repeat"/>
    <property type="match status" value="1"/>
</dbReference>
<dbReference type="Pfam" id="PF12796">
    <property type="entry name" value="Ank_2"/>
    <property type="match status" value="1"/>
</dbReference>
<dbReference type="PROSITE" id="PS50088">
    <property type="entry name" value="ANK_REPEAT"/>
    <property type="match status" value="1"/>
</dbReference>
<dbReference type="EMBL" id="BK015387">
    <property type="protein sequence ID" value="DAE04384.1"/>
    <property type="molecule type" value="Genomic_DNA"/>
</dbReference>
<evidence type="ECO:0000313" key="1">
    <source>
        <dbReference type="EMBL" id="DAE04384.1"/>
    </source>
</evidence>
<proteinExistence type="predicted"/>
<dbReference type="Gene3D" id="1.25.40.20">
    <property type="entry name" value="Ankyrin repeat-containing domain"/>
    <property type="match status" value="1"/>
</dbReference>
<name>A0A8S5PCG5_9CAUD</name>
<organism evidence="1">
    <name type="scientific">Myoviridae sp. ctBrv3</name>
    <dbReference type="NCBI Taxonomy" id="2825047"/>
    <lineage>
        <taxon>Viruses</taxon>
        <taxon>Duplodnaviria</taxon>
        <taxon>Heunggongvirae</taxon>
        <taxon>Uroviricota</taxon>
        <taxon>Caudoviricetes</taxon>
    </lineage>
</organism>
<reference evidence="1" key="1">
    <citation type="journal article" date="2021" name="Proc. Natl. Acad. Sci. U.S.A.">
        <title>A Catalog of Tens of Thousands of Viruses from Human Metagenomes Reveals Hidden Associations with Chronic Diseases.</title>
        <authorList>
            <person name="Tisza M.J."/>
            <person name="Buck C.B."/>
        </authorList>
    </citation>
    <scope>NUCLEOTIDE SEQUENCE</scope>
    <source>
        <strain evidence="1">CtBrv3</strain>
    </source>
</reference>
<dbReference type="InterPro" id="IPR002110">
    <property type="entry name" value="Ankyrin_rpt"/>
</dbReference>
<dbReference type="PROSITE" id="PS50297">
    <property type="entry name" value="ANK_REP_REGION"/>
    <property type="match status" value="1"/>
</dbReference>